<evidence type="ECO:0008006" key="3">
    <source>
        <dbReference type="Google" id="ProtNLM"/>
    </source>
</evidence>
<dbReference type="Proteomes" id="UP001225576">
    <property type="component" value="Unassembled WGS sequence"/>
</dbReference>
<organism evidence="1 2">
    <name type="scientific">Trueperella bernardiae</name>
    <dbReference type="NCBI Taxonomy" id="59561"/>
    <lineage>
        <taxon>Bacteria</taxon>
        <taxon>Bacillati</taxon>
        <taxon>Actinomycetota</taxon>
        <taxon>Actinomycetes</taxon>
        <taxon>Actinomycetales</taxon>
        <taxon>Actinomycetaceae</taxon>
        <taxon>Trueperella</taxon>
    </lineage>
</organism>
<proteinExistence type="predicted"/>
<protein>
    <recommendedName>
        <fullName evidence="3">Fibronectin type-III domain-containing protein</fullName>
    </recommendedName>
</protein>
<reference evidence="1" key="1">
    <citation type="submission" date="2023-05" db="EMBL/GenBank/DDBJ databases">
        <title>Genomic Catalog of Human Bladder Bacteria.</title>
        <authorList>
            <person name="Du J."/>
        </authorList>
    </citation>
    <scope>NUCLEOTIDE SEQUENCE</scope>
    <source>
        <strain evidence="1">UMB1304A</strain>
    </source>
</reference>
<dbReference type="EMBL" id="JASPDQ010000020">
    <property type="protein sequence ID" value="MDK8602360.1"/>
    <property type="molecule type" value="Genomic_DNA"/>
</dbReference>
<accession>A0AAW6ZKY7</accession>
<dbReference type="RefSeq" id="WP_285170829.1">
    <property type="nucleotide sequence ID" value="NZ_JASPDQ010000020.1"/>
</dbReference>
<evidence type="ECO:0000313" key="2">
    <source>
        <dbReference type="Proteomes" id="UP001225576"/>
    </source>
</evidence>
<sequence length="389" mass="39844">MARIPKLDSAGRFLAADVNAQIDARTKATMRAGLPALAEELGIGGSTETLVTTAALSVTEPGDFLADVATTLVLPDASTVTLMAGEVAAVRHFAGAWRVFTATPGAVVKDETAPTAGTLTVSVAPTTATLTVAGALDDVALHTLPYAYSRDSGATWTGWTDATTYQYTGLAQQTSYGFRHKVRDAAGNERLGTTVTKSTPKVPVFAVVGKDTFTAADGTNVAGRTTEVGGFTTQGTGTILNNRIEQGQVSTSVEAKFPAPTATVKNPTRVTAAYSVGTYHGSAVRLTMWLATGGSNGMSITVNQSGGLGFYSISTPSWAVTWVGGSAPTVATSGTMSIEADTTNGSGKIVVNGEQVGTISGPTTHSAYGASATLTREGWMDDLTIEVAS</sequence>
<comment type="caution">
    <text evidence="1">The sequence shown here is derived from an EMBL/GenBank/DDBJ whole genome shotgun (WGS) entry which is preliminary data.</text>
</comment>
<gene>
    <name evidence="1" type="ORF">QP858_07815</name>
</gene>
<dbReference type="AlphaFoldDB" id="A0AAW6ZKY7"/>
<name>A0AAW6ZKY7_9ACTO</name>
<evidence type="ECO:0000313" key="1">
    <source>
        <dbReference type="EMBL" id="MDK8602360.1"/>
    </source>
</evidence>